<reference evidence="3 4" key="1">
    <citation type="submission" date="2020-10" db="EMBL/GenBank/DDBJ databases">
        <title>Connecting structure to function with the recovery of over 1000 high-quality activated sludge metagenome-assembled genomes encoding full-length rRNA genes using long-read sequencing.</title>
        <authorList>
            <person name="Singleton C.M."/>
            <person name="Petriglieri F."/>
            <person name="Kristensen J.M."/>
            <person name="Kirkegaard R.H."/>
            <person name="Michaelsen T.Y."/>
            <person name="Andersen M.H."/>
            <person name="Karst S.M."/>
            <person name="Dueholm M.S."/>
            <person name="Nielsen P.H."/>
            <person name="Albertsen M."/>
        </authorList>
    </citation>
    <scope>NUCLEOTIDE SEQUENCE [LARGE SCALE GENOMIC DNA]</scope>
    <source>
        <strain evidence="3">EsbW_18-Q3-R4-48_BATAC.463</strain>
    </source>
</reference>
<gene>
    <name evidence="3" type="ORF">IPJ38_10645</name>
</gene>
<evidence type="ECO:0000313" key="3">
    <source>
        <dbReference type="EMBL" id="MBK7415487.1"/>
    </source>
</evidence>
<accession>A0A935MW61</accession>
<sequence>MIKKLLIIAIVLTLTACASTKDKQSEEVIVFEPLPTNPRSPLDVQKIGELEKQVTEKQRQCMAEKRRLELALKDNQKQADELQKKLDSLLAIDRDLRSRAKIAK</sequence>
<dbReference type="EMBL" id="JADJMS010000021">
    <property type="protein sequence ID" value="MBK7415487.1"/>
    <property type="molecule type" value="Genomic_DNA"/>
</dbReference>
<keyword evidence="1" id="KW-0175">Coiled coil</keyword>
<evidence type="ECO:0008006" key="5">
    <source>
        <dbReference type="Google" id="ProtNLM"/>
    </source>
</evidence>
<proteinExistence type="predicted"/>
<dbReference type="AlphaFoldDB" id="A0A935MW61"/>
<keyword evidence="2" id="KW-0732">Signal</keyword>
<name>A0A935MW61_9RHOO</name>
<feature type="chain" id="PRO_5037128212" description="Lipoprotein" evidence="2">
    <location>
        <begin position="19"/>
        <end position="104"/>
    </location>
</feature>
<evidence type="ECO:0000256" key="1">
    <source>
        <dbReference type="SAM" id="Coils"/>
    </source>
</evidence>
<feature type="coiled-coil region" evidence="1">
    <location>
        <begin position="47"/>
        <end position="92"/>
    </location>
</feature>
<evidence type="ECO:0000256" key="2">
    <source>
        <dbReference type="SAM" id="SignalP"/>
    </source>
</evidence>
<evidence type="ECO:0000313" key="4">
    <source>
        <dbReference type="Proteomes" id="UP000739411"/>
    </source>
</evidence>
<comment type="caution">
    <text evidence="3">The sequence shown here is derived from an EMBL/GenBank/DDBJ whole genome shotgun (WGS) entry which is preliminary data.</text>
</comment>
<feature type="signal peptide" evidence="2">
    <location>
        <begin position="1"/>
        <end position="18"/>
    </location>
</feature>
<dbReference type="Proteomes" id="UP000739411">
    <property type="component" value="Unassembled WGS sequence"/>
</dbReference>
<organism evidence="3 4">
    <name type="scientific">Candidatus Dechloromonas phosphorivorans</name>
    <dbReference type="NCBI Taxonomy" id="2899244"/>
    <lineage>
        <taxon>Bacteria</taxon>
        <taxon>Pseudomonadati</taxon>
        <taxon>Pseudomonadota</taxon>
        <taxon>Betaproteobacteria</taxon>
        <taxon>Rhodocyclales</taxon>
        <taxon>Azonexaceae</taxon>
        <taxon>Dechloromonas</taxon>
    </lineage>
</organism>
<protein>
    <recommendedName>
        <fullName evidence="5">Lipoprotein</fullName>
    </recommendedName>
</protein>
<dbReference type="PROSITE" id="PS51257">
    <property type="entry name" value="PROKAR_LIPOPROTEIN"/>
    <property type="match status" value="1"/>
</dbReference>